<dbReference type="InterPro" id="IPR010982">
    <property type="entry name" value="Lambda_DNA-bd_dom_sf"/>
</dbReference>
<proteinExistence type="predicted"/>
<dbReference type="Pfam" id="PF00356">
    <property type="entry name" value="LacI"/>
    <property type="match status" value="1"/>
</dbReference>
<dbReference type="EMBL" id="CP114029">
    <property type="protein sequence ID" value="WAP70956.1"/>
    <property type="molecule type" value="Genomic_DNA"/>
</dbReference>
<sequence>MTDEPRQPPSGPNFVSAQQVAERAGVSRSAVSRAFTPGASIGRETREKVMKAALDLGYQVNDLARGLIARQSRLVGIIATRPEVGFRALLVAALSKALIARGNLPVLLNTGDTEREMQATQNMLLGYRAEATIVLSGSPPETMLEGARRTGQPLVLIGRSDPGTDSVLADNEGAARQAAERLVARGGRRLALVGASIGTQTIVERERAFVEAIRNLGAEAQVVRGADADYAGGETAARRLFDRGAPPDAVFCVNDLLAMGLIDHARQSAGRRIPEDMAVIGFDDLPDAARSTYLLTTFFQDPVAVAAKAIALLDRRQSNPAAAPVLERVPVAFVPRESG</sequence>
<dbReference type="PANTHER" id="PTHR30146:SF95">
    <property type="entry name" value="RIBOSE OPERON REPRESSOR"/>
    <property type="match status" value="1"/>
</dbReference>
<dbReference type="InterPro" id="IPR000843">
    <property type="entry name" value="HTH_LacI"/>
</dbReference>
<accession>A0ABY7C6S5</accession>
<protein>
    <submittedName>
        <fullName evidence="6">LacI family DNA-binding transcriptional regulator</fullName>
    </submittedName>
</protein>
<keyword evidence="1" id="KW-0678">Repressor</keyword>
<name>A0ABY7C6S5_9HYPH</name>
<dbReference type="Pfam" id="PF13377">
    <property type="entry name" value="Peripla_BP_3"/>
    <property type="match status" value="1"/>
</dbReference>
<dbReference type="InterPro" id="IPR046335">
    <property type="entry name" value="LacI/GalR-like_sensor"/>
</dbReference>
<dbReference type="SUPFAM" id="SSF47413">
    <property type="entry name" value="lambda repressor-like DNA-binding domains"/>
    <property type="match status" value="1"/>
</dbReference>
<dbReference type="GO" id="GO:0003677">
    <property type="term" value="F:DNA binding"/>
    <property type="evidence" value="ECO:0007669"/>
    <property type="project" value="UniProtKB-KW"/>
</dbReference>
<evidence type="ECO:0000259" key="5">
    <source>
        <dbReference type="PROSITE" id="PS50932"/>
    </source>
</evidence>
<dbReference type="SUPFAM" id="SSF53822">
    <property type="entry name" value="Periplasmic binding protein-like I"/>
    <property type="match status" value="1"/>
</dbReference>
<gene>
    <name evidence="6" type="ORF">OH818_13905</name>
</gene>
<feature type="domain" description="HTH lacI-type" evidence="5">
    <location>
        <begin position="15"/>
        <end position="69"/>
    </location>
</feature>
<dbReference type="Proteomes" id="UP001164020">
    <property type="component" value="Chromosome"/>
</dbReference>
<evidence type="ECO:0000313" key="7">
    <source>
        <dbReference type="Proteomes" id="UP001164020"/>
    </source>
</evidence>
<organism evidence="6 7">
    <name type="scientific">Jiella pelagia</name>
    <dbReference type="NCBI Taxonomy" id="2986949"/>
    <lineage>
        <taxon>Bacteria</taxon>
        <taxon>Pseudomonadati</taxon>
        <taxon>Pseudomonadota</taxon>
        <taxon>Alphaproteobacteria</taxon>
        <taxon>Hyphomicrobiales</taxon>
        <taxon>Aurantimonadaceae</taxon>
        <taxon>Jiella</taxon>
    </lineage>
</organism>
<evidence type="ECO:0000256" key="1">
    <source>
        <dbReference type="ARBA" id="ARBA00022491"/>
    </source>
</evidence>
<dbReference type="CDD" id="cd01392">
    <property type="entry name" value="HTH_LacI"/>
    <property type="match status" value="1"/>
</dbReference>
<evidence type="ECO:0000256" key="3">
    <source>
        <dbReference type="ARBA" id="ARBA00023125"/>
    </source>
</evidence>
<dbReference type="PANTHER" id="PTHR30146">
    <property type="entry name" value="LACI-RELATED TRANSCRIPTIONAL REPRESSOR"/>
    <property type="match status" value="1"/>
</dbReference>
<dbReference type="SMART" id="SM00354">
    <property type="entry name" value="HTH_LACI"/>
    <property type="match status" value="1"/>
</dbReference>
<dbReference type="Gene3D" id="3.40.50.2300">
    <property type="match status" value="2"/>
</dbReference>
<dbReference type="RefSeq" id="WP_268883495.1">
    <property type="nucleotide sequence ID" value="NZ_CP114029.1"/>
</dbReference>
<evidence type="ECO:0000313" key="6">
    <source>
        <dbReference type="EMBL" id="WAP70956.1"/>
    </source>
</evidence>
<keyword evidence="4" id="KW-0804">Transcription</keyword>
<dbReference type="CDD" id="cd06278">
    <property type="entry name" value="PBP1_LacI-like"/>
    <property type="match status" value="1"/>
</dbReference>
<keyword evidence="2" id="KW-0805">Transcription regulation</keyword>
<evidence type="ECO:0000256" key="4">
    <source>
        <dbReference type="ARBA" id="ARBA00023163"/>
    </source>
</evidence>
<dbReference type="InterPro" id="IPR028082">
    <property type="entry name" value="Peripla_BP_I"/>
</dbReference>
<reference evidence="6" key="1">
    <citation type="submission" date="2022-12" db="EMBL/GenBank/DDBJ databases">
        <title>Jiella pelagia sp. nov., isolated from phosphonate enriched culture of Northwest Pacific surface seawater.</title>
        <authorList>
            <person name="Shin D.Y."/>
            <person name="Hwang C.Y."/>
        </authorList>
    </citation>
    <scope>NUCLEOTIDE SEQUENCE</scope>
    <source>
        <strain evidence="6">HL-NP1</strain>
    </source>
</reference>
<keyword evidence="3 6" id="KW-0238">DNA-binding</keyword>
<dbReference type="PROSITE" id="PS50932">
    <property type="entry name" value="HTH_LACI_2"/>
    <property type="match status" value="1"/>
</dbReference>
<keyword evidence="7" id="KW-1185">Reference proteome</keyword>
<evidence type="ECO:0000256" key="2">
    <source>
        <dbReference type="ARBA" id="ARBA00023015"/>
    </source>
</evidence>
<dbReference type="Gene3D" id="1.10.260.40">
    <property type="entry name" value="lambda repressor-like DNA-binding domains"/>
    <property type="match status" value="1"/>
</dbReference>